<dbReference type="EMBL" id="JACHMX010000001">
    <property type="protein sequence ID" value="MBB5856475.1"/>
    <property type="molecule type" value="Genomic_DNA"/>
</dbReference>
<evidence type="ECO:0000313" key="4">
    <source>
        <dbReference type="Proteomes" id="UP000580861"/>
    </source>
</evidence>
<reference evidence="3 4" key="1">
    <citation type="submission" date="2020-08" db="EMBL/GenBank/DDBJ databases">
        <title>Sequencing the genomes of 1000 actinobacteria strains.</title>
        <authorList>
            <person name="Klenk H.-P."/>
        </authorList>
    </citation>
    <scope>NUCLEOTIDE SEQUENCE [LARGE SCALE GENOMIC DNA]</scope>
    <source>
        <strain evidence="3 4">DSM 45272</strain>
    </source>
</reference>
<feature type="domain" description="wHTH-Hsp90 Na associated" evidence="2">
    <location>
        <begin position="1344"/>
        <end position="1394"/>
    </location>
</feature>
<dbReference type="InterPro" id="IPR020575">
    <property type="entry name" value="Hsp90_N"/>
</dbReference>
<dbReference type="SUPFAM" id="SSF55874">
    <property type="entry name" value="ATPase domain of HSP90 chaperone/DNA topoisomerase II/histidine kinase"/>
    <property type="match status" value="1"/>
</dbReference>
<feature type="domain" description="iHD-CE" evidence="1">
    <location>
        <begin position="109"/>
        <end position="444"/>
    </location>
</feature>
<dbReference type="InterPro" id="IPR056506">
    <property type="entry name" value="iHD-CE"/>
</dbReference>
<sequence>MLDAFDRSERLELGEFCGQLRRLRLACGNPTLKALASVAPVERSQLSVLFLGKIPNPPSWDLVRAVVEVCRRTATEKGLSPSVPLDYSYWQDQLQRVIQTVARPTPDAWVDLAGKHRAWQFADESDSLRPETEALAQRLADRRATAERRLAGDPWHDRGLPERVLAYADDLLQRCNADGTFRLSPTEAALVVLTPMLHHVVSLETAAEFADVEPTNLEQTAAVPGSPRSGYERFLASNPHQRLVTRACLPHIEGRETQSEEIGWWLYHRWLAGYAPRAEANPVGGLVEDGRLHRVLAGPLAHLIRLFRLPPSDLRNPARDHLGSVRGPVVRERLVGLLLVTAHAMAIQLSTLSSTIVEHLGIPEPVKIDELRQALEVCDWTVESSGIVLNARCRHEAVLEALVEHCDHTDEVLRAVRSVAARETAVQALQFLPVNASAREVRPEEVAGKDLFVVPPARFALDETRVRELLMGEQLYRDRSLAIRELYQNALDACRYRRARHEYRRRTGQPDGEWRGRIEFEQGVDVDGRPYLLCRDNGVGMGRTELCEVFSQVGVRFADRLEFAEERAEWAGADVFLHPNSRFGIGVMSYFMLADEIEVTTCRMSRDERLPGPELKVFIAGPGHLFRINEVASHGNEPGTSIKLFLRPGEELPSCVRTLQALLGIAEFETVAEHDGSVAEWHPNELKPRERQAWEENGINAFGQLAAANPGQNGQVVWCQFGGALLVDGIYVHASYQGKVLHAVEGALDPRGAVINIVGPRAPALTVDRMSVFEDVSDVAEELLREAAGVLRSDGFAFASYSWIIDVARTSPGIADLVTETFSDAGVELVLSDRPLSLGVSGVMAIDSELCDAHNLSGREAGKTIREWKVPDHILLWRLLALVEDPLGSLSGIAVERTRKLLPAKPSDTLILGNLADYARDGLDSELPLGPFFKSCADLGVEEDVISERMQLLNLSRPRLITEATPRHSPIDLALLSRSADGRPPWLAVGPVDVSHLIVASVRLKMPITRVADRLKEFGYSTPDSTDLPRRVEDSDLRLLSYNNDGKRPWISLKGGISFQKLVQFAIASHQEVDQLLYRARELKLPVHGSRTVSISIFELEPQIAQLAAEFWLTLGEGVSRAELAYRVARRGISPRSAAEMLTMAGLDFQEVYAIPVSLDSNDVAILVAMSSFRDVVSVACLIDISLKTSISQMEVASRLSKLGFNVPVEVDSALILDSKDRQIVDRVQNMLYSGVVRPQIVIRAAVGAECSPWEAGIRLRRLGIQVENYDNLPTTSSELDLKAMSSNFDLFKFIPEGVPVPEAHIIRIAHQNRLSPRDVTRRLTSLGYQSPPEDQVPACCFDSDVKLLSWRELTSHNRWQDPYQPVSIANLIRAAIRCRISIMAAAARMTELGCRVPDLETVLPPLLARVPTIQDS</sequence>
<evidence type="ECO:0000259" key="2">
    <source>
        <dbReference type="Pfam" id="PF24410"/>
    </source>
</evidence>
<protein>
    <submittedName>
        <fullName evidence="3">Uncharacterized protein</fullName>
    </submittedName>
</protein>
<feature type="domain" description="wHTH-Hsp90 Na associated" evidence="2">
    <location>
        <begin position="969"/>
        <end position="1020"/>
    </location>
</feature>
<name>A0A841BCB4_9PSEU</name>
<dbReference type="Gene3D" id="3.30.565.10">
    <property type="entry name" value="Histidine kinase-like ATPase, C-terminal domain"/>
    <property type="match status" value="1"/>
</dbReference>
<feature type="domain" description="wHTH-Hsp90 Na associated" evidence="2">
    <location>
        <begin position="1294"/>
        <end position="1329"/>
    </location>
</feature>
<organism evidence="3 4">
    <name type="scientific">Amycolatopsis umgeniensis</name>
    <dbReference type="NCBI Taxonomy" id="336628"/>
    <lineage>
        <taxon>Bacteria</taxon>
        <taxon>Bacillati</taxon>
        <taxon>Actinomycetota</taxon>
        <taxon>Actinomycetes</taxon>
        <taxon>Pseudonocardiales</taxon>
        <taxon>Pseudonocardiaceae</taxon>
        <taxon>Amycolatopsis</taxon>
    </lineage>
</organism>
<dbReference type="Proteomes" id="UP000580861">
    <property type="component" value="Unassembled WGS sequence"/>
</dbReference>
<comment type="caution">
    <text evidence="3">The sequence shown here is derived from an EMBL/GenBank/DDBJ whole genome shotgun (WGS) entry which is preliminary data.</text>
</comment>
<dbReference type="InterPro" id="IPR036890">
    <property type="entry name" value="HATPase_C_sf"/>
</dbReference>
<dbReference type="Pfam" id="PF24401">
    <property type="entry name" value="iHD-CE"/>
    <property type="match status" value="1"/>
</dbReference>
<evidence type="ECO:0000259" key="1">
    <source>
        <dbReference type="Pfam" id="PF24401"/>
    </source>
</evidence>
<dbReference type="Pfam" id="PF24410">
    <property type="entry name" value="wHTH-HSP90_Na-assoc"/>
    <property type="match status" value="3"/>
</dbReference>
<keyword evidence="4" id="KW-1185">Reference proteome</keyword>
<dbReference type="InterPro" id="IPR056507">
    <property type="entry name" value="wHTH-HSP90_Na-assoc"/>
</dbReference>
<gene>
    <name evidence="3" type="ORF">HDA45_006562</name>
</gene>
<accession>A0A841BCB4</accession>
<evidence type="ECO:0000313" key="3">
    <source>
        <dbReference type="EMBL" id="MBB5856475.1"/>
    </source>
</evidence>
<dbReference type="RefSeq" id="WP_184901896.1">
    <property type="nucleotide sequence ID" value="NZ_JACHMX010000001.1"/>
</dbReference>
<proteinExistence type="predicted"/>
<dbReference type="PRINTS" id="PR00775">
    <property type="entry name" value="HEATSHOCK90"/>
</dbReference>